<dbReference type="EMBL" id="JANFAV010000018">
    <property type="protein sequence ID" value="MCW6537096.1"/>
    <property type="molecule type" value="Genomic_DNA"/>
</dbReference>
<keyword evidence="7" id="KW-1185">Reference proteome</keyword>
<dbReference type="AlphaFoldDB" id="A0AA42CVW7"/>
<dbReference type="GO" id="GO:0009279">
    <property type="term" value="C:cell outer membrane"/>
    <property type="evidence" value="ECO:0007669"/>
    <property type="project" value="UniProtKB-SubCell"/>
</dbReference>
<evidence type="ECO:0000256" key="1">
    <source>
        <dbReference type="ARBA" id="ARBA00004442"/>
    </source>
</evidence>
<dbReference type="PROSITE" id="PS51123">
    <property type="entry name" value="OMPA_2"/>
    <property type="match status" value="1"/>
</dbReference>
<dbReference type="Pfam" id="PF00691">
    <property type="entry name" value="OmpA"/>
    <property type="match status" value="1"/>
</dbReference>
<evidence type="ECO:0000256" key="2">
    <source>
        <dbReference type="ARBA" id="ARBA00023136"/>
    </source>
</evidence>
<feature type="chain" id="PRO_5041460651" evidence="4">
    <location>
        <begin position="23"/>
        <end position="175"/>
    </location>
</feature>
<evidence type="ECO:0000256" key="4">
    <source>
        <dbReference type="SAM" id="SignalP"/>
    </source>
</evidence>
<dbReference type="PANTHER" id="PTHR30329">
    <property type="entry name" value="STATOR ELEMENT OF FLAGELLAR MOTOR COMPLEX"/>
    <property type="match status" value="1"/>
</dbReference>
<gene>
    <name evidence="6" type="ORF">NEE01_20140</name>
</gene>
<dbReference type="PANTHER" id="PTHR30329:SF17">
    <property type="entry name" value="LIPOPROTEIN YFIB-RELATED"/>
    <property type="match status" value="1"/>
</dbReference>
<evidence type="ECO:0000259" key="5">
    <source>
        <dbReference type="PROSITE" id="PS51123"/>
    </source>
</evidence>
<dbReference type="PROSITE" id="PS51257">
    <property type="entry name" value="PROKAR_LIPOPROTEIN"/>
    <property type="match status" value="1"/>
</dbReference>
<name>A0AA42CVW7_9SPHN</name>
<evidence type="ECO:0000256" key="3">
    <source>
        <dbReference type="PROSITE-ProRule" id="PRU00473"/>
    </source>
</evidence>
<comment type="caution">
    <text evidence="6">The sequence shown here is derived from an EMBL/GenBank/DDBJ whole genome shotgun (WGS) entry which is preliminary data.</text>
</comment>
<reference evidence="6" key="1">
    <citation type="submission" date="2022-06" db="EMBL/GenBank/DDBJ databases">
        <title>Sphingomonas sp. nov. isolated from rhizosphere soil of tomato.</title>
        <authorList>
            <person name="Dong H."/>
            <person name="Gao R."/>
        </authorList>
    </citation>
    <scope>NUCLEOTIDE SEQUENCE</scope>
    <source>
        <strain evidence="6">MMSM24</strain>
    </source>
</reference>
<dbReference type="Gene3D" id="3.30.1330.60">
    <property type="entry name" value="OmpA-like domain"/>
    <property type="match status" value="1"/>
</dbReference>
<dbReference type="InterPro" id="IPR006665">
    <property type="entry name" value="OmpA-like"/>
</dbReference>
<accession>A0AA42CVW7</accession>
<proteinExistence type="predicted"/>
<protein>
    <submittedName>
        <fullName evidence="6">OmpA family protein</fullName>
    </submittedName>
</protein>
<dbReference type="RefSeq" id="WP_179512481.1">
    <property type="nucleotide sequence ID" value="NZ_JANFAU010000011.1"/>
</dbReference>
<feature type="domain" description="OmpA-like" evidence="5">
    <location>
        <begin position="45"/>
        <end position="162"/>
    </location>
</feature>
<evidence type="ECO:0000313" key="6">
    <source>
        <dbReference type="EMBL" id="MCW6537096.1"/>
    </source>
</evidence>
<dbReference type="PRINTS" id="PR01021">
    <property type="entry name" value="OMPADOMAIN"/>
</dbReference>
<keyword evidence="2 3" id="KW-0472">Membrane</keyword>
<organism evidence="6 7">
    <name type="scientific">Sphingomonas lycopersici</name>
    <dbReference type="NCBI Taxonomy" id="2951807"/>
    <lineage>
        <taxon>Bacteria</taxon>
        <taxon>Pseudomonadati</taxon>
        <taxon>Pseudomonadota</taxon>
        <taxon>Alphaproteobacteria</taxon>
        <taxon>Sphingomonadales</taxon>
        <taxon>Sphingomonadaceae</taxon>
        <taxon>Sphingomonas</taxon>
    </lineage>
</organism>
<dbReference type="Proteomes" id="UP001165565">
    <property type="component" value="Unassembled WGS sequence"/>
</dbReference>
<sequence>MTHRYLLLPALALIAGCQTVQPAPTRGFSPAQQATLQENGFKPSGDNWEFGLADRLLFASDSANLLDDQRVALSHTAAALAKVDIHGARVEGHTDRTGSATYNEALSLKRATAVADALRAGGLDGDRLVVRGLGARYPVMSNITAAGRTENRRVVIIVSPDDARPAAPPPSGAVR</sequence>
<dbReference type="InterPro" id="IPR050330">
    <property type="entry name" value="Bact_OuterMem_StrucFunc"/>
</dbReference>
<keyword evidence="4" id="KW-0732">Signal</keyword>
<dbReference type="InterPro" id="IPR006664">
    <property type="entry name" value="OMP_bac"/>
</dbReference>
<dbReference type="CDD" id="cd07185">
    <property type="entry name" value="OmpA_C-like"/>
    <property type="match status" value="1"/>
</dbReference>
<feature type="signal peptide" evidence="4">
    <location>
        <begin position="1"/>
        <end position="22"/>
    </location>
</feature>
<dbReference type="InterPro" id="IPR036737">
    <property type="entry name" value="OmpA-like_sf"/>
</dbReference>
<evidence type="ECO:0000313" key="7">
    <source>
        <dbReference type="Proteomes" id="UP001165565"/>
    </source>
</evidence>
<dbReference type="SUPFAM" id="SSF103088">
    <property type="entry name" value="OmpA-like"/>
    <property type="match status" value="1"/>
</dbReference>
<comment type="subcellular location">
    <subcellularLocation>
        <location evidence="1">Cell outer membrane</location>
    </subcellularLocation>
</comment>